<sequence length="201" mass="22437">MYVFSSSGSRHRPGPRKPGEPVWSARPGGNRRPAAHLRRWLLDRGSLTQHLICASQGRFAVQVLHQAIGCPRPGEARALGLGPRRRALIREVILYGRDQPWVFARSILPLSTLTGRQRALRRLDDRPLGALLFKDPSMRRGPIEMAPILPAHGILPLHLQHPQPAWGRRSVFYLDAKPLLVCEIFLATFGPTGHPMDNSAL</sequence>
<comment type="pathway">
    <text evidence="4">Cofactor biosynthesis; ubiquinone biosynthesis.</text>
</comment>
<dbReference type="Pfam" id="PF04345">
    <property type="entry name" value="Chor_lyase"/>
    <property type="match status" value="1"/>
</dbReference>
<dbReference type="PANTHER" id="PTHR38683:SF1">
    <property type="entry name" value="CHORISMATE PYRUVATE-LYASE"/>
    <property type="match status" value="1"/>
</dbReference>
<dbReference type="HAMAP" id="MF_01632">
    <property type="entry name" value="UbiC"/>
    <property type="match status" value="1"/>
</dbReference>
<feature type="binding site" evidence="4">
    <location>
        <position position="183"/>
    </location>
    <ligand>
        <name>substrate</name>
    </ligand>
</feature>
<comment type="subcellular location">
    <subcellularLocation>
        <location evidence="4">Cytoplasm</location>
    </subcellularLocation>
</comment>
<comment type="function">
    <text evidence="4">Removes the pyruvyl group from chorismate, with concomitant aromatization of the ring, to provide 4-hydroxybenzoate (4HB) for the ubiquinone pathway.</text>
</comment>
<dbReference type="PANTHER" id="PTHR38683">
    <property type="entry name" value="CHORISMATE PYRUVATE-LYASE"/>
    <property type="match status" value="1"/>
</dbReference>
<dbReference type="GO" id="GO:0005829">
    <property type="term" value="C:cytosol"/>
    <property type="evidence" value="ECO:0007669"/>
    <property type="project" value="TreeGrafter"/>
</dbReference>
<dbReference type="GO" id="GO:0042866">
    <property type="term" value="P:pyruvate biosynthetic process"/>
    <property type="evidence" value="ECO:0007669"/>
    <property type="project" value="UniProtKB-UniRule"/>
</dbReference>
<dbReference type="EC" id="4.1.3.40" evidence="4"/>
<comment type="similarity">
    <text evidence="4">Belongs to the UbiC family.</text>
</comment>
<keyword evidence="7" id="KW-1185">Reference proteome</keyword>
<evidence type="ECO:0000256" key="2">
    <source>
        <dbReference type="ARBA" id="ARBA00022688"/>
    </source>
</evidence>
<dbReference type="EMBL" id="VHSG01000007">
    <property type="protein sequence ID" value="TQV82568.1"/>
    <property type="molecule type" value="Genomic_DNA"/>
</dbReference>
<feature type="binding site" evidence="4">
    <location>
        <position position="90"/>
    </location>
    <ligand>
        <name>substrate</name>
    </ligand>
</feature>
<proteinExistence type="inferred from homology"/>
<dbReference type="InterPro" id="IPR028978">
    <property type="entry name" value="Chorismate_lyase_/UTRA_dom_sf"/>
</dbReference>
<feature type="region of interest" description="Disordered" evidence="5">
    <location>
        <begin position="1"/>
        <end position="31"/>
    </location>
</feature>
<evidence type="ECO:0000256" key="5">
    <source>
        <dbReference type="SAM" id="MobiDB-lite"/>
    </source>
</evidence>
<comment type="caution">
    <text evidence="4">Lacks conserved residue(s) required for the propagation of feature annotation.</text>
</comment>
<dbReference type="InterPro" id="IPR007440">
    <property type="entry name" value="Chorismate--pyruvate_lyase"/>
</dbReference>
<name>A0A545TZC2_9GAMM</name>
<dbReference type="RefSeq" id="WP_142903584.1">
    <property type="nucleotide sequence ID" value="NZ_ML660090.1"/>
</dbReference>
<protein>
    <recommendedName>
        <fullName evidence="4">Probable chorismate pyruvate-lyase</fullName>
        <shortName evidence="4">CL</shortName>
        <shortName evidence="4">CPL</shortName>
        <ecNumber evidence="4">4.1.3.40</ecNumber>
    </recommendedName>
</protein>
<organism evidence="6 7">
    <name type="scientific">Exilibacterium tricleocarpae</name>
    <dbReference type="NCBI Taxonomy" id="2591008"/>
    <lineage>
        <taxon>Bacteria</taxon>
        <taxon>Pseudomonadati</taxon>
        <taxon>Pseudomonadota</taxon>
        <taxon>Gammaproteobacteria</taxon>
        <taxon>Cellvibrionales</taxon>
        <taxon>Cellvibrionaceae</taxon>
        <taxon>Exilibacterium</taxon>
    </lineage>
</organism>
<keyword evidence="2 4" id="KW-0831">Ubiquinone biosynthesis</keyword>
<dbReference type="GO" id="GO:0008813">
    <property type="term" value="F:chorismate lyase activity"/>
    <property type="evidence" value="ECO:0007669"/>
    <property type="project" value="UniProtKB-UniRule"/>
</dbReference>
<dbReference type="Gene3D" id="3.40.1410.10">
    <property type="entry name" value="Chorismate lyase-like"/>
    <property type="match status" value="1"/>
</dbReference>
<dbReference type="OrthoDB" id="9789493at2"/>
<dbReference type="Proteomes" id="UP000319732">
    <property type="component" value="Unassembled WGS sequence"/>
</dbReference>
<evidence type="ECO:0000256" key="3">
    <source>
        <dbReference type="ARBA" id="ARBA00023239"/>
    </source>
</evidence>
<dbReference type="SUPFAM" id="SSF64288">
    <property type="entry name" value="Chorismate lyase-like"/>
    <property type="match status" value="1"/>
</dbReference>
<evidence type="ECO:0000313" key="6">
    <source>
        <dbReference type="EMBL" id="TQV82568.1"/>
    </source>
</evidence>
<feature type="binding site" evidence="4">
    <location>
        <position position="128"/>
    </location>
    <ligand>
        <name>substrate</name>
    </ligand>
</feature>
<gene>
    <name evidence="4" type="primary">ubiC</name>
    <name evidence="6" type="ORF">FKG94_07495</name>
</gene>
<evidence type="ECO:0000313" key="7">
    <source>
        <dbReference type="Proteomes" id="UP000319732"/>
    </source>
</evidence>
<reference evidence="6 7" key="1">
    <citation type="submission" date="2019-06" db="EMBL/GenBank/DDBJ databases">
        <title>Whole genome sequence for Cellvibrionaceae sp. R142.</title>
        <authorList>
            <person name="Wang G."/>
        </authorList>
    </citation>
    <scope>NUCLEOTIDE SEQUENCE [LARGE SCALE GENOMIC DNA]</scope>
    <source>
        <strain evidence="6 7">R142</strain>
    </source>
</reference>
<dbReference type="AlphaFoldDB" id="A0A545TZC2"/>
<comment type="catalytic activity">
    <reaction evidence="4">
        <text>chorismate = 4-hydroxybenzoate + pyruvate</text>
        <dbReference type="Rhea" id="RHEA:16505"/>
        <dbReference type="ChEBI" id="CHEBI:15361"/>
        <dbReference type="ChEBI" id="CHEBI:17879"/>
        <dbReference type="ChEBI" id="CHEBI:29748"/>
        <dbReference type="EC" id="4.1.3.40"/>
    </reaction>
</comment>
<evidence type="ECO:0000256" key="1">
    <source>
        <dbReference type="ARBA" id="ARBA00022490"/>
    </source>
</evidence>
<dbReference type="GO" id="GO:0006744">
    <property type="term" value="P:ubiquinone biosynthetic process"/>
    <property type="evidence" value="ECO:0007669"/>
    <property type="project" value="UniProtKB-UniRule"/>
</dbReference>
<comment type="caution">
    <text evidence="6">The sequence shown here is derived from an EMBL/GenBank/DDBJ whole genome shotgun (WGS) entry which is preliminary data.</text>
</comment>
<dbReference type="UniPathway" id="UPA00232"/>
<keyword evidence="4" id="KW-0670">Pyruvate</keyword>
<keyword evidence="3 4" id="KW-0456">Lyase</keyword>
<evidence type="ECO:0000256" key="4">
    <source>
        <dbReference type="HAMAP-Rule" id="MF_01632"/>
    </source>
</evidence>
<accession>A0A545TZC2</accession>
<keyword evidence="1 4" id="KW-0963">Cytoplasm</keyword>